<dbReference type="Pfam" id="PF13812">
    <property type="entry name" value="PPR_3"/>
    <property type="match status" value="1"/>
</dbReference>
<keyword evidence="4" id="KW-1185">Reference proteome</keyword>
<dbReference type="Proteomes" id="UP000017836">
    <property type="component" value="Unassembled WGS sequence"/>
</dbReference>
<dbReference type="eggNOG" id="KOG4197">
    <property type="taxonomic scope" value="Eukaryota"/>
</dbReference>
<dbReference type="InterPro" id="IPR051240">
    <property type="entry name" value="Mito_RNA-Proc/Resp"/>
</dbReference>
<dbReference type="EMBL" id="KI392934">
    <property type="protein sequence ID" value="ERN10234.1"/>
    <property type="molecule type" value="Genomic_DNA"/>
</dbReference>
<dbReference type="InterPro" id="IPR011990">
    <property type="entry name" value="TPR-like_helical_dom_sf"/>
</dbReference>
<proteinExistence type="predicted"/>
<evidence type="ECO:0000313" key="4">
    <source>
        <dbReference type="Proteomes" id="UP000017836"/>
    </source>
</evidence>
<evidence type="ECO:0008006" key="5">
    <source>
        <dbReference type="Google" id="ProtNLM"/>
    </source>
</evidence>
<dbReference type="PANTHER" id="PTHR47933:SF71">
    <property type="entry name" value="PENTATRICOPEPTIDE REPEAT (PPR) SUPERFAMILY PROTEIN"/>
    <property type="match status" value="1"/>
</dbReference>
<evidence type="ECO:0000313" key="3">
    <source>
        <dbReference type="EMBL" id="ERN10234.1"/>
    </source>
</evidence>
<evidence type="ECO:0000256" key="2">
    <source>
        <dbReference type="PROSITE-ProRule" id="PRU00708"/>
    </source>
</evidence>
<feature type="repeat" description="PPR" evidence="2">
    <location>
        <begin position="125"/>
        <end position="159"/>
    </location>
</feature>
<dbReference type="Pfam" id="PF13041">
    <property type="entry name" value="PPR_2"/>
    <property type="match status" value="1"/>
</dbReference>
<name>W1PR13_AMBTC</name>
<sequence length="261" mass="30104">MAGLMAHKQETDFIRKVCGIILKGQFHVLTRPNITSRFTNTMVNSILSNLSSDSLASWSFFKWVESIPNYKHSVQPYWTMIHILTKNKQYNIAQSLVKRIMFREFLSSPSVLNALLNSCSDAISNSEVLSWLIIYYAQSKMTQDAIQIFNQMNIHGFKPHLHACTSLLSALAKEKLTATLWKIHERMVEIGIMFNTHVYNAMIHACYISGDVEKAEKLVKDMDERRVPLDLFSYNTLIALFAKRACIMKLFVFKIGWREKV</sequence>
<dbReference type="InterPro" id="IPR002885">
    <property type="entry name" value="PPR_rpt"/>
</dbReference>
<dbReference type="PROSITE" id="PS51375">
    <property type="entry name" value="PPR"/>
    <property type="match status" value="2"/>
</dbReference>
<dbReference type="Gene3D" id="1.25.40.10">
    <property type="entry name" value="Tetratricopeptide repeat domain"/>
    <property type="match status" value="1"/>
</dbReference>
<feature type="repeat" description="PPR" evidence="2">
    <location>
        <begin position="195"/>
        <end position="229"/>
    </location>
</feature>
<dbReference type="NCBIfam" id="TIGR00756">
    <property type="entry name" value="PPR"/>
    <property type="match status" value="1"/>
</dbReference>
<dbReference type="Gramene" id="ERN10234">
    <property type="protein sequence ID" value="ERN10234"/>
    <property type="gene ID" value="AMTR_s00171p00059960"/>
</dbReference>
<dbReference type="OMA" id="RIMFREF"/>
<accession>W1PR13</accession>
<keyword evidence="1" id="KW-0677">Repeat</keyword>
<protein>
    <recommendedName>
        <fullName evidence="5">Pentacotripeptide-repeat region of PRORP domain-containing protein</fullName>
    </recommendedName>
</protein>
<evidence type="ECO:0000256" key="1">
    <source>
        <dbReference type="ARBA" id="ARBA00022737"/>
    </source>
</evidence>
<dbReference type="PANTHER" id="PTHR47933">
    <property type="entry name" value="PENTATRICOPEPTIDE REPEAT-CONTAINING PROTEIN 1, MITOCHONDRIAL"/>
    <property type="match status" value="1"/>
</dbReference>
<dbReference type="AlphaFoldDB" id="W1PR13"/>
<reference evidence="4" key="1">
    <citation type="journal article" date="2013" name="Science">
        <title>The Amborella genome and the evolution of flowering plants.</title>
        <authorList>
            <consortium name="Amborella Genome Project"/>
        </authorList>
    </citation>
    <scope>NUCLEOTIDE SEQUENCE [LARGE SCALE GENOMIC DNA]</scope>
</reference>
<organism evidence="3 4">
    <name type="scientific">Amborella trichopoda</name>
    <dbReference type="NCBI Taxonomy" id="13333"/>
    <lineage>
        <taxon>Eukaryota</taxon>
        <taxon>Viridiplantae</taxon>
        <taxon>Streptophyta</taxon>
        <taxon>Embryophyta</taxon>
        <taxon>Tracheophyta</taxon>
        <taxon>Spermatophyta</taxon>
        <taxon>Magnoliopsida</taxon>
        <taxon>Amborellales</taxon>
        <taxon>Amborellaceae</taxon>
        <taxon>Amborella</taxon>
    </lineage>
</organism>
<gene>
    <name evidence="3" type="ORF">AMTR_s00171p00059960</name>
</gene>
<dbReference type="HOGENOM" id="CLU_1066863_0_0_1"/>